<dbReference type="SUPFAM" id="SSF51197">
    <property type="entry name" value="Clavaminate synthase-like"/>
    <property type="match status" value="1"/>
</dbReference>
<name>A0A085B8W7_9FLAO</name>
<dbReference type="RefSeq" id="WP_034978123.1">
    <property type="nucleotide sequence ID" value="NZ_FOFI01000005.1"/>
</dbReference>
<dbReference type="InterPro" id="IPR005123">
    <property type="entry name" value="Oxoglu/Fe-dep_dioxygenase_dom"/>
</dbReference>
<evidence type="ECO:0000313" key="2">
    <source>
        <dbReference type="EMBL" id="KFC18912.1"/>
    </source>
</evidence>
<dbReference type="GO" id="GO:0006307">
    <property type="term" value="P:DNA alkylation repair"/>
    <property type="evidence" value="ECO:0007669"/>
    <property type="project" value="InterPro"/>
</dbReference>
<evidence type="ECO:0000259" key="1">
    <source>
        <dbReference type="PROSITE" id="PS51471"/>
    </source>
</evidence>
<feature type="domain" description="Fe2OG dioxygenase" evidence="1">
    <location>
        <begin position="73"/>
        <end position="170"/>
    </location>
</feature>
<dbReference type="InterPro" id="IPR032854">
    <property type="entry name" value="ALKBH3"/>
</dbReference>
<gene>
    <name evidence="2" type="ORF">IO89_15375</name>
</gene>
<dbReference type="InterPro" id="IPR027450">
    <property type="entry name" value="AlkB-like"/>
</dbReference>
<dbReference type="PROSITE" id="PS51471">
    <property type="entry name" value="FE2OG_OXY"/>
    <property type="match status" value="1"/>
</dbReference>
<dbReference type="InterPro" id="IPR037151">
    <property type="entry name" value="AlkB-like_sf"/>
</dbReference>
<dbReference type="Proteomes" id="UP000028623">
    <property type="component" value="Unassembled WGS sequence"/>
</dbReference>
<sequence length="170" mass="19694">MDGITYIENFIDNPTELFNILITNVKWDERMTARKTASFGKAYNYSQIDYPYQEFLHELKVIIEKLKPVIGFEPNNCLVNFYMDGKSSMGYHSDQTDILETDTGIAIVSIGEARVLKFRNIENPAQFLTYELTAGSLVYMTQEIQKIWKHSIPKSDTENGRISLTFRQMK</sequence>
<dbReference type="AlphaFoldDB" id="A0A085B8W7"/>
<accession>A0A085B8W7</accession>
<dbReference type="EMBL" id="JPLY01000005">
    <property type="protein sequence ID" value="KFC18912.1"/>
    <property type="molecule type" value="Genomic_DNA"/>
</dbReference>
<keyword evidence="3" id="KW-1185">Reference proteome</keyword>
<dbReference type="STRING" id="421072.SAMN04488097_3616"/>
<dbReference type="PANTHER" id="PTHR31212:SF4">
    <property type="entry name" value="ALPHA-KETOGLUTARATE-DEPENDENT DIOXYGENASE ALKB HOMOLOG 3"/>
    <property type="match status" value="1"/>
</dbReference>
<comment type="caution">
    <text evidence="2">The sequence shown here is derived from an EMBL/GenBank/DDBJ whole genome shotgun (WGS) entry which is preliminary data.</text>
</comment>
<dbReference type="PANTHER" id="PTHR31212">
    <property type="entry name" value="ALPHA-KETOGLUTARATE-DEPENDENT DIOXYGENASE ALKB HOMOLOG 3"/>
    <property type="match status" value="1"/>
</dbReference>
<dbReference type="Pfam" id="PF13532">
    <property type="entry name" value="2OG-FeII_Oxy_2"/>
    <property type="match status" value="1"/>
</dbReference>
<dbReference type="Gene3D" id="2.60.120.590">
    <property type="entry name" value="Alpha-ketoglutarate-dependent dioxygenase AlkB-like"/>
    <property type="match status" value="1"/>
</dbReference>
<reference evidence="2 3" key="1">
    <citation type="submission" date="2014-07" db="EMBL/GenBank/DDBJ databases">
        <title>Epilithonimonas lactis LMG 22401 Genome.</title>
        <authorList>
            <person name="Pipes S.E."/>
            <person name="Stropko S.J."/>
        </authorList>
    </citation>
    <scope>NUCLEOTIDE SEQUENCE [LARGE SCALE GENOMIC DNA]</scope>
    <source>
        <strain evidence="2 3">LMG 24401</strain>
    </source>
</reference>
<dbReference type="eggNOG" id="COG3145">
    <property type="taxonomic scope" value="Bacteria"/>
</dbReference>
<dbReference type="GO" id="GO:0051213">
    <property type="term" value="F:dioxygenase activity"/>
    <property type="evidence" value="ECO:0007669"/>
    <property type="project" value="InterPro"/>
</dbReference>
<proteinExistence type="predicted"/>
<protein>
    <submittedName>
        <fullName evidence="2">2OG-Fe(II) oxygenase</fullName>
    </submittedName>
</protein>
<dbReference type="OrthoDB" id="190276at2"/>
<organism evidence="2 3">
    <name type="scientific">Epilithonimonas lactis</name>
    <dbReference type="NCBI Taxonomy" id="421072"/>
    <lineage>
        <taxon>Bacteria</taxon>
        <taxon>Pseudomonadati</taxon>
        <taxon>Bacteroidota</taxon>
        <taxon>Flavobacteriia</taxon>
        <taxon>Flavobacteriales</taxon>
        <taxon>Weeksellaceae</taxon>
        <taxon>Chryseobacterium group</taxon>
        <taxon>Epilithonimonas</taxon>
    </lineage>
</organism>
<evidence type="ECO:0000313" key="3">
    <source>
        <dbReference type="Proteomes" id="UP000028623"/>
    </source>
</evidence>